<accession>D0LFZ5</accession>
<dbReference type="RefSeq" id="WP_012827205.1">
    <property type="nucleotide sequence ID" value="NC_013440.1"/>
</dbReference>
<dbReference type="KEGG" id="hoh:Hoch_2052"/>
<dbReference type="Proteomes" id="UP000001880">
    <property type="component" value="Chromosome"/>
</dbReference>
<keyword evidence="4" id="KW-1185">Reference proteome</keyword>
<gene>
    <name evidence="3" type="ordered locus">Hoch_2052</name>
</gene>
<evidence type="ECO:0000259" key="2">
    <source>
        <dbReference type="Pfam" id="PF09899"/>
    </source>
</evidence>
<sequence length="697" mass="74175">MSQRESEAGTPEAALVEALRAHDAAIEARGGGLWLGGEPTFTDRHSSEPCWNGGALGGDKRERGLQVAAALAAAHPGAVFLRTLGRQYPGESAPRWSFGVYRRRDGAAVWRGPLDPACGGGSSSEAQAAALRDAVAARLGGRSFRCAQSLPERLVLGEVADDDPALARAPAGTVALGDAGPTDTLAERGALLFCFGVIDGAAQVDLPAADSVERFLGWLSEIAAAASEIGLAGLRLGGAPPPVDDSVWSATITPDPGVLEINGAPESSLVAYHQQLRWTYGAAAAVGLEPARLFFNGDVAPSGGGGHVTFGGPAPERSPFFRAPMLLPRLLAYANRHPALSYWFAPECVGSSSQSPRPDEVARESFDELGVALELLSRLEAPTPADLWTALAPFLADRFGNTHRTEINAEKLWNPYLPLRGRLGLVEMRALRMPPDAERAAAIAALLRALLAYLSTSEVSLELRDWGAELHDRFALPHFQRVDLDAVLGELAAAGLGLGEPLRRALRDDAHLLVGELALPAGATLRLRWAREFWPLMSDDNQPEQSSRLIDASCARLELTITSAGAMDPERAPALVVGGYRVPWGRDGDTLVRALRFRRFVPGRGLHPHVPALDPLLFDVGEQRLALHGWRPGGGSYDGLPADLAEAARRRAERFVVSARPDAPAPVPVPRSALSPWTVDLRRLPPTSGRAAEPSES</sequence>
<evidence type="ECO:0000256" key="1">
    <source>
        <dbReference type="SAM" id="MobiDB-lite"/>
    </source>
</evidence>
<evidence type="ECO:0000313" key="3">
    <source>
        <dbReference type="EMBL" id="ACY14597.1"/>
    </source>
</evidence>
<dbReference type="Pfam" id="PF09899">
    <property type="entry name" value="DUF2126"/>
    <property type="match status" value="2"/>
</dbReference>
<dbReference type="STRING" id="502025.Hoch_2052"/>
<feature type="domain" description="DUF2126" evidence="2">
    <location>
        <begin position="193"/>
        <end position="682"/>
    </location>
</feature>
<protein>
    <recommendedName>
        <fullName evidence="2">DUF2126 domain-containing protein</fullName>
    </recommendedName>
</protein>
<dbReference type="EMBL" id="CP001804">
    <property type="protein sequence ID" value="ACY14597.1"/>
    <property type="molecule type" value="Genomic_DNA"/>
</dbReference>
<name>D0LFZ5_HALO1</name>
<organism evidence="3 4">
    <name type="scientific">Haliangium ochraceum (strain DSM 14365 / JCM 11303 / SMP-2)</name>
    <dbReference type="NCBI Taxonomy" id="502025"/>
    <lineage>
        <taxon>Bacteria</taxon>
        <taxon>Pseudomonadati</taxon>
        <taxon>Myxococcota</taxon>
        <taxon>Polyangia</taxon>
        <taxon>Haliangiales</taxon>
        <taxon>Kofleriaceae</taxon>
        <taxon>Haliangium</taxon>
    </lineage>
</organism>
<dbReference type="AlphaFoldDB" id="D0LFZ5"/>
<proteinExistence type="predicted"/>
<evidence type="ECO:0000313" key="4">
    <source>
        <dbReference type="Proteomes" id="UP000001880"/>
    </source>
</evidence>
<reference evidence="3 4" key="1">
    <citation type="journal article" date="2010" name="Stand. Genomic Sci.">
        <title>Complete genome sequence of Haliangium ochraceum type strain (SMP-2).</title>
        <authorList>
            <consortium name="US DOE Joint Genome Institute (JGI-PGF)"/>
            <person name="Ivanova N."/>
            <person name="Daum C."/>
            <person name="Lang E."/>
            <person name="Abt B."/>
            <person name="Kopitz M."/>
            <person name="Saunders E."/>
            <person name="Lapidus A."/>
            <person name="Lucas S."/>
            <person name="Glavina Del Rio T."/>
            <person name="Nolan M."/>
            <person name="Tice H."/>
            <person name="Copeland A."/>
            <person name="Cheng J.F."/>
            <person name="Chen F."/>
            <person name="Bruce D."/>
            <person name="Goodwin L."/>
            <person name="Pitluck S."/>
            <person name="Mavromatis K."/>
            <person name="Pati A."/>
            <person name="Mikhailova N."/>
            <person name="Chen A."/>
            <person name="Palaniappan K."/>
            <person name="Land M."/>
            <person name="Hauser L."/>
            <person name="Chang Y.J."/>
            <person name="Jeffries C.D."/>
            <person name="Detter J.C."/>
            <person name="Brettin T."/>
            <person name="Rohde M."/>
            <person name="Goker M."/>
            <person name="Bristow J."/>
            <person name="Markowitz V."/>
            <person name="Eisen J.A."/>
            <person name="Hugenholtz P."/>
            <person name="Kyrpides N.C."/>
            <person name="Klenk H.P."/>
        </authorList>
    </citation>
    <scope>NUCLEOTIDE SEQUENCE [LARGE SCALE GENOMIC DNA]</scope>
    <source>
        <strain evidence="4">DSM 14365 / CIP 107738 / JCM 11303 / AJ 13395 / SMP-2</strain>
    </source>
</reference>
<feature type="domain" description="DUF2126" evidence="2">
    <location>
        <begin position="21"/>
        <end position="140"/>
    </location>
</feature>
<dbReference type="OrthoDB" id="9804872at2"/>
<dbReference type="HOGENOM" id="CLU_008973_4_1_7"/>
<dbReference type="eggNOG" id="COG4196">
    <property type="taxonomic scope" value="Bacteria"/>
</dbReference>
<feature type="region of interest" description="Disordered" evidence="1">
    <location>
        <begin position="678"/>
        <end position="697"/>
    </location>
</feature>
<dbReference type="InterPro" id="IPR018667">
    <property type="entry name" value="DUF2126"/>
</dbReference>